<dbReference type="PANTHER" id="PTHR43808">
    <property type="entry name" value="ACETYLORNITHINE DEACETYLASE"/>
    <property type="match status" value="1"/>
</dbReference>
<dbReference type="AlphaFoldDB" id="A0A1T4PJ09"/>
<evidence type="ECO:0000256" key="3">
    <source>
        <dbReference type="ARBA" id="ARBA00022801"/>
    </source>
</evidence>
<dbReference type="SUPFAM" id="SSF53187">
    <property type="entry name" value="Zn-dependent exopeptidases"/>
    <property type="match status" value="1"/>
</dbReference>
<sequence length="399" mass="45123">MDRNELVEKIREESYKYEDEMVEFMRDIIRIPSESCEEKEVVERIKEEMEKVGFDEVEIDPMGNILGRIGSGDRIVAFDAHIDTVGVGNLDEWDWDPFEGKMEDGIIYGRGATDQEGAMVSMVYAAKVIKDLDLYDEFSLYFIGSVQEEDCDGLCWQYIINEDELEPELVVVTEPTNLNIYRGHRGRMEMEVITDGVSCHGSAPHRGVNSIYKMAPIIEGIEELNENLKDDDFLGKGTIAVTHVTNETPSLCAVPNKTKIHLDRRLTAGEDKELAVKQVEEVVAEADIEAEVRILNYDTPSYTDLVYETEKYYPTWVIEEEDDIVQSAVGAFEELFDEEATVDKWTFSTNGVSIMGRAGIPCIGFGPANEVYAHTVNDQIPVDHLLKAAAFYATYPEYL</sequence>
<dbReference type="NCBIfam" id="TIGR03526">
    <property type="entry name" value="selenium_YgeY"/>
    <property type="match status" value="1"/>
</dbReference>
<dbReference type="InterPro" id="IPR011650">
    <property type="entry name" value="Peptidase_M20_dimer"/>
</dbReference>
<dbReference type="GO" id="GO:0046872">
    <property type="term" value="F:metal ion binding"/>
    <property type="evidence" value="ECO:0007669"/>
    <property type="project" value="UniProtKB-KW"/>
</dbReference>
<dbReference type="Gene3D" id="3.30.70.360">
    <property type="match status" value="1"/>
</dbReference>
<dbReference type="GO" id="GO:0008777">
    <property type="term" value="F:acetylornithine deacetylase activity"/>
    <property type="evidence" value="ECO:0007669"/>
    <property type="project" value="TreeGrafter"/>
</dbReference>
<evidence type="ECO:0000259" key="5">
    <source>
        <dbReference type="Pfam" id="PF07687"/>
    </source>
</evidence>
<keyword evidence="3 6" id="KW-0378">Hydrolase</keyword>
<dbReference type="InterPro" id="IPR001261">
    <property type="entry name" value="ArgE/DapE_CS"/>
</dbReference>
<name>A0A1T4PJ09_9FIRM</name>
<dbReference type="NCBIfam" id="NF009555">
    <property type="entry name" value="PRK13004.1"/>
    <property type="match status" value="1"/>
</dbReference>
<dbReference type="PANTHER" id="PTHR43808:SF31">
    <property type="entry name" value="N-ACETYL-L-CITRULLINE DEACETYLASE"/>
    <property type="match status" value="1"/>
</dbReference>
<proteinExistence type="predicted"/>
<feature type="domain" description="Peptidase M20 dimerisation" evidence="5">
    <location>
        <begin position="183"/>
        <end position="288"/>
    </location>
</feature>
<dbReference type="Gene3D" id="3.40.630.10">
    <property type="entry name" value="Zn peptidases"/>
    <property type="match status" value="1"/>
</dbReference>
<dbReference type="Pfam" id="PF07687">
    <property type="entry name" value="M20_dimer"/>
    <property type="match status" value="1"/>
</dbReference>
<protein>
    <submittedName>
        <fullName evidence="6">Putative selenium metabolism hydrolase</fullName>
    </submittedName>
</protein>
<organism evidence="6 7">
    <name type="scientific">Selenihalanaerobacter shriftii</name>
    <dbReference type="NCBI Taxonomy" id="142842"/>
    <lineage>
        <taxon>Bacteria</taxon>
        <taxon>Bacillati</taxon>
        <taxon>Bacillota</taxon>
        <taxon>Clostridia</taxon>
        <taxon>Halanaerobiales</taxon>
        <taxon>Halobacteroidaceae</taxon>
        <taxon>Selenihalanaerobacter</taxon>
    </lineage>
</organism>
<dbReference type="PROSITE" id="PS00758">
    <property type="entry name" value="ARGE_DAPE_CPG2_1"/>
    <property type="match status" value="1"/>
</dbReference>
<dbReference type="SUPFAM" id="SSF55031">
    <property type="entry name" value="Bacterial exopeptidase dimerisation domain"/>
    <property type="match status" value="1"/>
</dbReference>
<dbReference type="Pfam" id="PF01546">
    <property type="entry name" value="Peptidase_M20"/>
    <property type="match status" value="1"/>
</dbReference>
<dbReference type="InterPro" id="IPR002933">
    <property type="entry name" value="Peptidase_M20"/>
</dbReference>
<dbReference type="InterPro" id="IPR017706">
    <property type="entry name" value="Peptidase_M20/DapE_YgeY"/>
</dbReference>
<comment type="cofactor">
    <cofactor evidence="1">
        <name>Zn(2+)</name>
        <dbReference type="ChEBI" id="CHEBI:29105"/>
    </cofactor>
</comment>
<dbReference type="GO" id="GO:0006526">
    <property type="term" value="P:L-arginine biosynthetic process"/>
    <property type="evidence" value="ECO:0007669"/>
    <property type="project" value="TreeGrafter"/>
</dbReference>
<dbReference type="RefSeq" id="WP_078810639.1">
    <property type="nucleotide sequence ID" value="NZ_FUWM01000019.1"/>
</dbReference>
<dbReference type="InterPro" id="IPR036264">
    <property type="entry name" value="Bact_exopeptidase_dim_dom"/>
</dbReference>
<dbReference type="Proteomes" id="UP000190625">
    <property type="component" value="Unassembled WGS sequence"/>
</dbReference>
<evidence type="ECO:0000313" key="6">
    <source>
        <dbReference type="EMBL" id="SJZ91534.1"/>
    </source>
</evidence>
<accession>A0A1T4PJ09</accession>
<dbReference type="STRING" id="142842.SAMN02745118_02192"/>
<dbReference type="InterPro" id="IPR050072">
    <property type="entry name" value="Peptidase_M20A"/>
</dbReference>
<keyword evidence="7" id="KW-1185">Reference proteome</keyword>
<evidence type="ECO:0000256" key="1">
    <source>
        <dbReference type="ARBA" id="ARBA00001947"/>
    </source>
</evidence>
<evidence type="ECO:0000256" key="2">
    <source>
        <dbReference type="ARBA" id="ARBA00022723"/>
    </source>
</evidence>
<dbReference type="OrthoDB" id="9792335at2"/>
<keyword evidence="4" id="KW-0862">Zinc</keyword>
<reference evidence="7" key="1">
    <citation type="submission" date="2017-02" db="EMBL/GenBank/DDBJ databases">
        <authorList>
            <person name="Varghese N."/>
            <person name="Submissions S."/>
        </authorList>
    </citation>
    <scope>NUCLEOTIDE SEQUENCE [LARGE SCALE GENOMIC DNA]</scope>
    <source>
        <strain evidence="7">ATCC BAA-73</strain>
    </source>
</reference>
<gene>
    <name evidence="6" type="ORF">SAMN02745118_02192</name>
</gene>
<keyword evidence="2" id="KW-0479">Metal-binding</keyword>
<evidence type="ECO:0000313" key="7">
    <source>
        <dbReference type="Proteomes" id="UP000190625"/>
    </source>
</evidence>
<dbReference type="EMBL" id="FUWM01000019">
    <property type="protein sequence ID" value="SJZ91534.1"/>
    <property type="molecule type" value="Genomic_DNA"/>
</dbReference>
<evidence type="ECO:0000256" key="4">
    <source>
        <dbReference type="ARBA" id="ARBA00022833"/>
    </source>
</evidence>